<organism evidence="8 9">
    <name type="scientific">Knipowitschia caucasica</name>
    <name type="common">Caucasian dwarf goby</name>
    <name type="synonym">Pomatoschistus caucasicus</name>
    <dbReference type="NCBI Taxonomy" id="637954"/>
    <lineage>
        <taxon>Eukaryota</taxon>
        <taxon>Metazoa</taxon>
        <taxon>Chordata</taxon>
        <taxon>Craniata</taxon>
        <taxon>Vertebrata</taxon>
        <taxon>Euteleostomi</taxon>
        <taxon>Actinopterygii</taxon>
        <taxon>Neopterygii</taxon>
        <taxon>Teleostei</taxon>
        <taxon>Neoteleostei</taxon>
        <taxon>Acanthomorphata</taxon>
        <taxon>Gobiaria</taxon>
        <taxon>Gobiiformes</taxon>
        <taxon>Gobioidei</taxon>
        <taxon>Gobiidae</taxon>
        <taxon>Gobiinae</taxon>
        <taxon>Knipowitschia</taxon>
    </lineage>
</organism>
<dbReference type="GO" id="GO:0022857">
    <property type="term" value="F:transmembrane transporter activity"/>
    <property type="evidence" value="ECO:0007669"/>
    <property type="project" value="InterPro"/>
</dbReference>
<feature type="transmembrane region" description="Helical" evidence="7">
    <location>
        <begin position="562"/>
        <end position="582"/>
    </location>
</feature>
<gene>
    <name evidence="8" type="ORF">KC01_LOCUS24228</name>
</gene>
<dbReference type="InterPro" id="IPR006042">
    <property type="entry name" value="Xan_ur_permease"/>
</dbReference>
<keyword evidence="6 7" id="KW-0472">Membrane</keyword>
<feature type="transmembrane region" description="Helical" evidence="7">
    <location>
        <begin position="281"/>
        <end position="299"/>
    </location>
</feature>
<dbReference type="Proteomes" id="UP001497482">
    <property type="component" value="Chromosome 20"/>
</dbReference>
<accession>A0AAV2L4D7</accession>
<evidence type="ECO:0000256" key="1">
    <source>
        <dbReference type="ARBA" id="ARBA00004141"/>
    </source>
</evidence>
<feature type="transmembrane region" description="Helical" evidence="7">
    <location>
        <begin position="529"/>
        <end position="547"/>
    </location>
</feature>
<dbReference type="PROSITE" id="PS01116">
    <property type="entry name" value="XANTH_URACIL_PERMASE"/>
    <property type="match status" value="1"/>
</dbReference>
<feature type="transmembrane region" description="Helical" evidence="7">
    <location>
        <begin position="320"/>
        <end position="343"/>
    </location>
</feature>
<keyword evidence="4 7" id="KW-0812">Transmembrane</keyword>
<name>A0AAV2L4D7_KNICA</name>
<feature type="transmembrane region" description="Helical" evidence="7">
    <location>
        <begin position="470"/>
        <end position="492"/>
    </location>
</feature>
<keyword evidence="9" id="KW-1185">Reference proteome</keyword>
<evidence type="ECO:0000256" key="2">
    <source>
        <dbReference type="ARBA" id="ARBA00008821"/>
    </source>
</evidence>
<protein>
    <recommendedName>
        <fullName evidence="10">Solute carrier family 23 member 1-like</fullName>
    </recommendedName>
</protein>
<keyword evidence="3" id="KW-0813">Transport</keyword>
<feature type="transmembrane region" description="Helical" evidence="7">
    <location>
        <begin position="231"/>
        <end position="254"/>
    </location>
</feature>
<evidence type="ECO:0000313" key="9">
    <source>
        <dbReference type="Proteomes" id="UP001497482"/>
    </source>
</evidence>
<proteinExistence type="inferred from homology"/>
<feature type="transmembrane region" description="Helical" evidence="7">
    <location>
        <begin position="110"/>
        <end position="132"/>
    </location>
</feature>
<feature type="transmembrane region" description="Helical" evidence="7">
    <location>
        <begin position="152"/>
        <end position="172"/>
    </location>
</feature>
<evidence type="ECO:0000256" key="5">
    <source>
        <dbReference type="ARBA" id="ARBA00022989"/>
    </source>
</evidence>
<dbReference type="PANTHER" id="PTHR11119">
    <property type="entry name" value="XANTHINE-URACIL / VITAMIN C PERMEASE FAMILY MEMBER"/>
    <property type="match status" value="1"/>
</dbReference>
<dbReference type="EMBL" id="OZ035842">
    <property type="protein sequence ID" value="CAL1595421.1"/>
    <property type="molecule type" value="Genomic_DNA"/>
</dbReference>
<comment type="subcellular location">
    <subcellularLocation>
        <location evidence="1">Membrane</location>
        <topology evidence="1">Multi-pass membrane protein</topology>
    </subcellularLocation>
</comment>
<evidence type="ECO:0000256" key="4">
    <source>
        <dbReference type="ARBA" id="ARBA00022692"/>
    </source>
</evidence>
<feature type="transmembrane region" description="Helical" evidence="7">
    <location>
        <begin position="498"/>
        <end position="517"/>
    </location>
</feature>
<evidence type="ECO:0000256" key="7">
    <source>
        <dbReference type="SAM" id="Phobius"/>
    </source>
</evidence>
<comment type="similarity">
    <text evidence="2">Belongs to the nucleobase:cation symporter-2 (NCS2) (TC 2.A.40) family.</text>
</comment>
<dbReference type="Pfam" id="PF00860">
    <property type="entry name" value="Xan_ur_permease"/>
    <property type="match status" value="1"/>
</dbReference>
<evidence type="ECO:0008006" key="10">
    <source>
        <dbReference type="Google" id="ProtNLM"/>
    </source>
</evidence>
<evidence type="ECO:0000313" key="8">
    <source>
        <dbReference type="EMBL" id="CAL1595421.1"/>
    </source>
</evidence>
<evidence type="ECO:0000256" key="6">
    <source>
        <dbReference type="ARBA" id="ARBA00023136"/>
    </source>
</evidence>
<reference evidence="8 9" key="1">
    <citation type="submission" date="2024-04" db="EMBL/GenBank/DDBJ databases">
        <authorList>
            <person name="Waldvogel A.-M."/>
            <person name="Schoenle A."/>
        </authorList>
    </citation>
    <scope>NUCLEOTIDE SEQUENCE [LARGE SCALE GENOMIC DNA]</scope>
</reference>
<keyword evidence="5 7" id="KW-1133">Transmembrane helix</keyword>
<sequence length="675" mass="72776">MVTNQSPLQMNCLTLEQYARHWIFPNTEDSHPERYSSLLPMSLLTALTDVALVLCVADSSTMAPEKDSNGLDNYGFALEGRFRDLPDDDADSSEEEDNNKLAYCVTDVPPWYLCIILGVQHCLTAFGGIIAIPMILSQGLCLQHDGLTQSHLISTIFFVSGVCTLLQVTIGIRLPILQGGTFTLLAPSMAMLSMPEWKCPSWTQNATLVNTSSPEYIEVWQSRMRALQGSIMVGSLFQVFVGFSGLIGLFMRFIGPLTIAPTISLIGLSLFDPAGTNAGNHWGISAMTTSLIILFSQYLRHIPVPCPYYSKAKKLHTTRVYVFQILPVLLGASISWLICYILTKYNVLPTDPAQYGYLARTDLKGDVMAQAPWVSFPYPGQWGMPTVSLAGVVGILAGVISSMIESVGDYHACARLSGAPPPPKHAINRGIGVEGIGCLLAGAWGTGNGTTSYSENVGALGITKVGSRMVIVASGVLMVVMGVFGKVGAIFTTIPSPVVGGMFMVMFGVVAAAGVSNLQYADMNSSRNIFIFGFSMFSGLVIPNWILKNPNTLATGVIELDQVLQVLLTTSMFVGGFFGFVLDNTIPGSKQERGILAWNKAHEDDSSNTLESGEVYNLPFGINSRLASTWLQYLPFCPPSVPRSMEGSGADINALEPKHHLGHPQPAPIILAVPL</sequence>
<feature type="transmembrane region" description="Helical" evidence="7">
    <location>
        <begin position="382"/>
        <end position="400"/>
    </location>
</feature>
<dbReference type="InterPro" id="IPR006043">
    <property type="entry name" value="NCS2"/>
</dbReference>
<dbReference type="GO" id="GO:0005886">
    <property type="term" value="C:plasma membrane"/>
    <property type="evidence" value="ECO:0007669"/>
    <property type="project" value="UniProtKB-ARBA"/>
</dbReference>
<evidence type="ECO:0000256" key="3">
    <source>
        <dbReference type="ARBA" id="ARBA00022448"/>
    </source>
</evidence>
<dbReference type="AlphaFoldDB" id="A0AAV2L4D7"/>